<feature type="transmembrane region" description="Helical" evidence="10">
    <location>
        <begin position="264"/>
        <end position="281"/>
    </location>
</feature>
<evidence type="ECO:0000256" key="9">
    <source>
        <dbReference type="SAM" id="MobiDB-lite"/>
    </source>
</evidence>
<evidence type="ECO:0000256" key="1">
    <source>
        <dbReference type="ARBA" id="ARBA00004141"/>
    </source>
</evidence>
<keyword evidence="6" id="KW-0325">Glycoprotein</keyword>
<feature type="region of interest" description="Disordered" evidence="9">
    <location>
        <begin position="356"/>
        <end position="377"/>
    </location>
</feature>
<evidence type="ECO:0000256" key="10">
    <source>
        <dbReference type="SAM" id="Phobius"/>
    </source>
</evidence>
<feature type="transmembrane region" description="Helical" evidence="10">
    <location>
        <begin position="192"/>
        <end position="213"/>
    </location>
</feature>
<gene>
    <name evidence="11" type="ORF">WR25_12137</name>
</gene>
<dbReference type="Pfam" id="PF05978">
    <property type="entry name" value="UNC-93"/>
    <property type="match status" value="1"/>
</dbReference>
<dbReference type="InterPro" id="IPR051617">
    <property type="entry name" value="UNC-93-like_regulator"/>
</dbReference>
<protein>
    <recommendedName>
        <fullName evidence="7">UNC93-like protein MFSD11</fullName>
    </recommendedName>
    <alternativeName>
        <fullName evidence="8">Major facilitator superfamily domain-containing protein 11</fullName>
    </alternativeName>
</protein>
<dbReference type="PANTHER" id="PTHR23294">
    <property type="entry name" value="ET TRANSLATION PRODUCT-RELATED"/>
    <property type="match status" value="1"/>
</dbReference>
<dbReference type="InterPro" id="IPR010291">
    <property type="entry name" value="Ion_channel_UNC-93"/>
</dbReference>
<reference evidence="11 12" key="1">
    <citation type="journal article" date="2017" name="Curr. Biol.">
        <title>Genome architecture and evolution of a unichromosomal asexual nematode.</title>
        <authorList>
            <person name="Fradin H."/>
            <person name="Zegar C."/>
            <person name="Gutwein M."/>
            <person name="Lucas J."/>
            <person name="Kovtun M."/>
            <person name="Corcoran D."/>
            <person name="Baugh L.R."/>
            <person name="Kiontke K."/>
            <person name="Gunsalus K."/>
            <person name="Fitch D.H."/>
            <person name="Piano F."/>
        </authorList>
    </citation>
    <scope>NUCLEOTIDE SEQUENCE [LARGE SCALE GENOMIC DNA]</scope>
    <source>
        <strain evidence="11">PF1309</strain>
    </source>
</reference>
<dbReference type="GO" id="GO:0016020">
    <property type="term" value="C:membrane"/>
    <property type="evidence" value="ECO:0007669"/>
    <property type="project" value="UniProtKB-SubCell"/>
</dbReference>
<organism evidence="11 12">
    <name type="scientific">Diploscapter pachys</name>
    <dbReference type="NCBI Taxonomy" id="2018661"/>
    <lineage>
        <taxon>Eukaryota</taxon>
        <taxon>Metazoa</taxon>
        <taxon>Ecdysozoa</taxon>
        <taxon>Nematoda</taxon>
        <taxon>Chromadorea</taxon>
        <taxon>Rhabditida</taxon>
        <taxon>Rhabditina</taxon>
        <taxon>Rhabditomorpha</taxon>
        <taxon>Rhabditoidea</taxon>
        <taxon>Rhabditidae</taxon>
        <taxon>Diploscapter</taxon>
    </lineage>
</organism>
<dbReference type="OrthoDB" id="196103at2759"/>
<evidence type="ECO:0000256" key="7">
    <source>
        <dbReference type="ARBA" id="ARBA00040302"/>
    </source>
</evidence>
<comment type="subcellular location">
    <subcellularLocation>
        <location evidence="1">Membrane</location>
        <topology evidence="1">Multi-pass membrane protein</topology>
    </subcellularLocation>
</comment>
<dbReference type="InterPro" id="IPR036259">
    <property type="entry name" value="MFS_trans_sf"/>
</dbReference>
<dbReference type="EMBL" id="LIAE01009733">
    <property type="protein sequence ID" value="PAV68562.1"/>
    <property type="molecule type" value="Genomic_DNA"/>
</dbReference>
<evidence type="ECO:0000256" key="3">
    <source>
        <dbReference type="ARBA" id="ARBA00022692"/>
    </source>
</evidence>
<dbReference type="SUPFAM" id="SSF103473">
    <property type="entry name" value="MFS general substrate transporter"/>
    <property type="match status" value="1"/>
</dbReference>
<comment type="caution">
    <text evidence="11">The sequence shown here is derived from an EMBL/GenBank/DDBJ whole genome shotgun (WGS) entry which is preliminary data.</text>
</comment>
<feature type="transmembrane region" description="Helical" evidence="10">
    <location>
        <begin position="324"/>
        <end position="345"/>
    </location>
</feature>
<keyword evidence="4 10" id="KW-1133">Transmembrane helix</keyword>
<dbReference type="PANTHER" id="PTHR23294:SF0">
    <property type="entry name" value="UNC93-LIKE PROTEIN MFSD11"/>
    <property type="match status" value="1"/>
</dbReference>
<evidence type="ECO:0000256" key="2">
    <source>
        <dbReference type="ARBA" id="ARBA00009172"/>
    </source>
</evidence>
<feature type="transmembrane region" description="Helical" evidence="10">
    <location>
        <begin position="66"/>
        <end position="89"/>
    </location>
</feature>
<keyword evidence="3 10" id="KW-0812">Transmembrane</keyword>
<name>A0A2A2K3U7_9BILA</name>
<comment type="similarity">
    <text evidence="2">Belongs to the unc-93 family.</text>
</comment>
<evidence type="ECO:0000313" key="11">
    <source>
        <dbReference type="EMBL" id="PAV68562.1"/>
    </source>
</evidence>
<feature type="transmembrane region" description="Helical" evidence="10">
    <location>
        <begin position="225"/>
        <end position="244"/>
    </location>
</feature>
<dbReference type="AlphaFoldDB" id="A0A2A2K3U7"/>
<evidence type="ECO:0000313" key="12">
    <source>
        <dbReference type="Proteomes" id="UP000218231"/>
    </source>
</evidence>
<keyword evidence="5 10" id="KW-0472">Membrane</keyword>
<feature type="transmembrane region" description="Helical" evidence="10">
    <location>
        <begin position="27"/>
        <end position="45"/>
    </location>
</feature>
<evidence type="ECO:0000256" key="5">
    <source>
        <dbReference type="ARBA" id="ARBA00023136"/>
    </source>
</evidence>
<dbReference type="Gene3D" id="1.20.1250.20">
    <property type="entry name" value="MFS general substrate transporter like domains"/>
    <property type="match status" value="2"/>
</dbReference>
<evidence type="ECO:0000256" key="8">
    <source>
        <dbReference type="ARBA" id="ARBA00041910"/>
    </source>
</evidence>
<feature type="transmembrane region" description="Helical" evidence="10">
    <location>
        <begin position="153"/>
        <end position="172"/>
    </location>
</feature>
<dbReference type="Proteomes" id="UP000218231">
    <property type="component" value="Unassembled WGS sequence"/>
</dbReference>
<sequence>MKPKWAMAIGTLTYALFEVGFLCLNEIFLYSTSLLLGFGAAILWTGQGTYLAQNCEPNDSSRNSAVLCMMGQLSSLFSGIFLLIVFQSAESKHDILPSTIRILYGTFTGLSILAALIIVFQRTPPYEDRGKKDARNYKELLGSTAKLALTKEMLIFMVSLAYSGIAVCYMSGVFPTCISSTTKLNYNTNALMAWSSIFSGIGQLIAGVIQGKLGNKIQQFGREKAILLGTILQILAYALSYANFPNDSANMKTEKLGNLLYPNITIAMIISVLLGVGDSIWNAQSYSVLIDTYPDKSSEAFAVRMFYKSAMTCGAFFYTPSLQLHWQLLILAISAVIGTIFFVMFEKMAKREDKVSITPSSYNESSKKLESNTSFQE</sequence>
<evidence type="ECO:0000256" key="6">
    <source>
        <dbReference type="ARBA" id="ARBA00023180"/>
    </source>
</evidence>
<feature type="transmembrane region" description="Helical" evidence="10">
    <location>
        <begin position="101"/>
        <end position="120"/>
    </location>
</feature>
<keyword evidence="12" id="KW-1185">Reference proteome</keyword>
<accession>A0A2A2K3U7</accession>
<evidence type="ECO:0000256" key="4">
    <source>
        <dbReference type="ARBA" id="ARBA00022989"/>
    </source>
</evidence>
<proteinExistence type="inferred from homology"/>